<dbReference type="Proteomes" id="UP000646211">
    <property type="component" value="Unassembled WGS sequence"/>
</dbReference>
<accession>A0A930UBI2</accession>
<proteinExistence type="predicted"/>
<comment type="caution">
    <text evidence="1">The sequence shown here is derived from an EMBL/GenBank/DDBJ whole genome shotgun (WGS) entry which is preliminary data.</text>
</comment>
<dbReference type="EMBL" id="JADHEC010000011">
    <property type="protein sequence ID" value="MBF2708266.1"/>
    <property type="molecule type" value="Genomic_DNA"/>
</dbReference>
<evidence type="ECO:0000313" key="2">
    <source>
        <dbReference type="Proteomes" id="UP000646211"/>
    </source>
</evidence>
<name>A0A930UBI2_9FLAO</name>
<dbReference type="AlphaFoldDB" id="A0A930UBI2"/>
<reference evidence="1" key="1">
    <citation type="submission" date="2020-11" db="EMBL/GenBank/DDBJ databases">
        <title>Genome of Flavobacterium soyangense.</title>
        <authorList>
            <person name="Liu Q."/>
            <person name="Xin Y.-H."/>
        </authorList>
    </citation>
    <scope>NUCLEOTIDE SEQUENCE</scope>
    <source>
        <strain evidence="1">CGMCC 1.13493</strain>
    </source>
</reference>
<gene>
    <name evidence="1" type="ORF">IR213_06645</name>
</gene>
<organism evidence="1 2">
    <name type="scientific">Flavobacterium soyangense</name>
    <dbReference type="NCBI Taxonomy" id="2023265"/>
    <lineage>
        <taxon>Bacteria</taxon>
        <taxon>Pseudomonadati</taxon>
        <taxon>Bacteroidota</taxon>
        <taxon>Flavobacteriia</taxon>
        <taxon>Flavobacteriales</taxon>
        <taxon>Flavobacteriaceae</taxon>
        <taxon>Flavobacterium</taxon>
    </lineage>
</organism>
<protein>
    <submittedName>
        <fullName evidence="1">Uncharacterized protein</fullName>
    </submittedName>
</protein>
<sequence>MEEYSYINEISKSQNLRLYILEHTLLIEELVSKSLGTILNIDWKKSKSFGYSSGSLSFNQKVKIIQDLKGLNKIDSNKLEDLMMIRNKFAHIKSIETFQDFFELSSSGKVVKKNLDKYYLTKFSLFKPESEEFRYKFYFFHLSFDILSMLMSKMIKHSFEEGEKVGKIDFLNALNDEVLKLSNRSEIISKAVEKVKQELKK</sequence>
<evidence type="ECO:0000313" key="1">
    <source>
        <dbReference type="EMBL" id="MBF2708266.1"/>
    </source>
</evidence>
<keyword evidence="2" id="KW-1185">Reference proteome</keyword>
<dbReference type="RefSeq" id="WP_194311525.1">
    <property type="nucleotide sequence ID" value="NZ_JADHEC010000011.1"/>
</dbReference>